<keyword evidence="7" id="KW-1185">Reference proteome</keyword>
<dbReference type="SUPFAM" id="SSF48498">
    <property type="entry name" value="Tetracyclin repressor-like, C-terminal domain"/>
    <property type="match status" value="1"/>
</dbReference>
<keyword evidence="1" id="KW-0805">Transcription regulation</keyword>
<keyword evidence="3" id="KW-0804">Transcription</keyword>
<dbReference type="InterPro" id="IPR009057">
    <property type="entry name" value="Homeodomain-like_sf"/>
</dbReference>
<dbReference type="KEGG" id="mlv:CVS47_00908"/>
<dbReference type="GO" id="GO:0003677">
    <property type="term" value="F:DNA binding"/>
    <property type="evidence" value="ECO:0007669"/>
    <property type="project" value="UniProtKB-UniRule"/>
</dbReference>
<keyword evidence="2 4" id="KW-0238">DNA-binding</keyword>
<evidence type="ECO:0000313" key="6">
    <source>
        <dbReference type="EMBL" id="AZS36307.1"/>
    </source>
</evidence>
<dbReference type="Gene3D" id="1.10.10.60">
    <property type="entry name" value="Homeodomain-like"/>
    <property type="match status" value="1"/>
</dbReference>
<feature type="domain" description="HTH tetR-type" evidence="5">
    <location>
        <begin position="5"/>
        <end position="65"/>
    </location>
</feature>
<evidence type="ECO:0000313" key="7">
    <source>
        <dbReference type="Proteomes" id="UP000276888"/>
    </source>
</evidence>
<dbReference type="Gene3D" id="1.10.357.10">
    <property type="entry name" value="Tetracycline Repressor, domain 2"/>
    <property type="match status" value="1"/>
</dbReference>
<name>A0A3Q9IYW3_9MICO</name>
<reference evidence="6 7" key="1">
    <citation type="submission" date="2018-08" db="EMBL/GenBank/DDBJ databases">
        <title>Microbacterium lemovicicum sp. nov., a bacterium isolated from a natural uranium-rich soil.</title>
        <authorList>
            <person name="ORTET P."/>
        </authorList>
    </citation>
    <scope>NUCLEOTIDE SEQUENCE [LARGE SCALE GENOMIC DNA]</scope>
    <source>
        <strain evidence="6 7">Viu22</strain>
    </source>
</reference>
<dbReference type="Pfam" id="PF00440">
    <property type="entry name" value="TetR_N"/>
    <property type="match status" value="1"/>
</dbReference>
<dbReference type="InterPro" id="IPR025996">
    <property type="entry name" value="MT1864/Rv1816-like_C"/>
</dbReference>
<protein>
    <recommendedName>
        <fullName evidence="5">HTH tetR-type domain-containing protein</fullName>
    </recommendedName>
</protein>
<dbReference type="RefSeq" id="WP_127095015.1">
    <property type="nucleotide sequence ID" value="NZ_CP031423.1"/>
</dbReference>
<evidence type="ECO:0000256" key="1">
    <source>
        <dbReference type="ARBA" id="ARBA00023015"/>
    </source>
</evidence>
<feature type="DNA-binding region" description="H-T-H motif" evidence="4">
    <location>
        <begin position="28"/>
        <end position="47"/>
    </location>
</feature>
<dbReference type="Proteomes" id="UP000276888">
    <property type="component" value="Chromosome"/>
</dbReference>
<evidence type="ECO:0000256" key="3">
    <source>
        <dbReference type="ARBA" id="ARBA00023163"/>
    </source>
</evidence>
<evidence type="ECO:0000256" key="4">
    <source>
        <dbReference type="PROSITE-ProRule" id="PRU00335"/>
    </source>
</evidence>
<dbReference type="PROSITE" id="PS50977">
    <property type="entry name" value="HTH_TETR_2"/>
    <property type="match status" value="1"/>
</dbReference>
<dbReference type="AlphaFoldDB" id="A0A3Q9IYW3"/>
<evidence type="ECO:0000259" key="5">
    <source>
        <dbReference type="PROSITE" id="PS50977"/>
    </source>
</evidence>
<evidence type="ECO:0000256" key="2">
    <source>
        <dbReference type="ARBA" id="ARBA00023125"/>
    </source>
</evidence>
<gene>
    <name evidence="6" type="ORF">CVS47_00908</name>
</gene>
<accession>A0A3Q9IYW3</accession>
<dbReference type="EMBL" id="CP031423">
    <property type="protein sequence ID" value="AZS36307.1"/>
    <property type="molecule type" value="Genomic_DNA"/>
</dbReference>
<dbReference type="Pfam" id="PF13305">
    <property type="entry name" value="TetR_C_33"/>
    <property type="match status" value="1"/>
</dbReference>
<dbReference type="SUPFAM" id="SSF46689">
    <property type="entry name" value="Homeodomain-like"/>
    <property type="match status" value="1"/>
</dbReference>
<sequence length="190" mass="20267">MTRRTLTPALVIDVAAALADRDGFDAIVVSAVAEKLGVRSASLYGHVRDRQAILAGVQKLAMNELADTIGAAIAGRSRAEALFAMGEAQRRYARERPGCWESLQRRAEVGVPQSDESSRVATLALAVLRGYGLADHDAVHAVRVAGAAIGGFIGLERTGAFDHRDHDVEESWRRTIDMLDGAFASWGAAA</sequence>
<dbReference type="PRINTS" id="PR00455">
    <property type="entry name" value="HTHTETR"/>
</dbReference>
<organism evidence="6 7">
    <name type="scientific">Microbacterium lemovicicum</name>
    <dbReference type="NCBI Taxonomy" id="1072463"/>
    <lineage>
        <taxon>Bacteria</taxon>
        <taxon>Bacillati</taxon>
        <taxon>Actinomycetota</taxon>
        <taxon>Actinomycetes</taxon>
        <taxon>Micrococcales</taxon>
        <taxon>Microbacteriaceae</taxon>
        <taxon>Microbacterium</taxon>
    </lineage>
</organism>
<dbReference type="InterPro" id="IPR036271">
    <property type="entry name" value="Tet_transcr_reg_TetR-rel_C_sf"/>
</dbReference>
<dbReference type="OrthoDB" id="71867at2"/>
<proteinExistence type="predicted"/>
<dbReference type="InterPro" id="IPR001647">
    <property type="entry name" value="HTH_TetR"/>
</dbReference>